<feature type="region of interest" description="Disordered" evidence="1">
    <location>
        <begin position="1"/>
        <end position="37"/>
    </location>
</feature>
<evidence type="ECO:0000256" key="1">
    <source>
        <dbReference type="SAM" id="MobiDB-lite"/>
    </source>
</evidence>
<name>A0A2I0B014_9ASPA</name>
<dbReference type="OrthoDB" id="5592979at2759"/>
<dbReference type="Gene3D" id="1.10.287.1060">
    <property type="entry name" value="ESAT-6-like"/>
    <property type="match status" value="1"/>
</dbReference>
<sequence>MSRPSSRRFRREQEQKQPTVAAAGKQRRRRKKEEEEKKEEERESYFRICLTINGRCCIRDHGIWCEVPHVAAKKWLMDDSTSASSSRKLQKNVSAVSAEVCLAVIVNNRSGLRRSLPRFVAFEKLEEKEFVLQKKIAVEIERAKEFTKIKNKQAALQCLKRKKFYEDQIEQLGSFQLLIHDQEQKLMYKLPVKYDHLQQITGNVRENFGTAPAALCTQMSILLFEDGFRHHGRRILNSRFTKCCYIVEQITEKSGRRITRIRGGRSVRNCIGGARVDICGGALALSAVGARGRAQAIREQTPCA</sequence>
<dbReference type="GO" id="GO:0032511">
    <property type="term" value="P:late endosome to vacuole transport via multivesicular body sorting pathway"/>
    <property type="evidence" value="ECO:0007669"/>
    <property type="project" value="TreeGrafter"/>
</dbReference>
<accession>A0A2I0B014</accession>
<dbReference type="AlphaFoldDB" id="A0A2I0B014"/>
<dbReference type="GO" id="GO:0005771">
    <property type="term" value="C:multivesicular body"/>
    <property type="evidence" value="ECO:0007669"/>
    <property type="project" value="TreeGrafter"/>
</dbReference>
<reference evidence="2 3" key="1">
    <citation type="journal article" date="2017" name="Nature">
        <title>The Apostasia genome and the evolution of orchids.</title>
        <authorList>
            <person name="Zhang G.Q."/>
            <person name="Liu K.W."/>
            <person name="Li Z."/>
            <person name="Lohaus R."/>
            <person name="Hsiao Y.Y."/>
            <person name="Niu S.C."/>
            <person name="Wang J.Y."/>
            <person name="Lin Y.C."/>
            <person name="Xu Q."/>
            <person name="Chen L.J."/>
            <person name="Yoshida K."/>
            <person name="Fujiwara S."/>
            <person name="Wang Z.W."/>
            <person name="Zhang Y.Q."/>
            <person name="Mitsuda N."/>
            <person name="Wang M."/>
            <person name="Liu G.H."/>
            <person name="Pecoraro L."/>
            <person name="Huang H.X."/>
            <person name="Xiao X.J."/>
            <person name="Lin M."/>
            <person name="Wu X.Y."/>
            <person name="Wu W.L."/>
            <person name="Chen Y.Y."/>
            <person name="Chang S.B."/>
            <person name="Sakamoto S."/>
            <person name="Ohme-Takagi M."/>
            <person name="Yagi M."/>
            <person name="Zeng S.J."/>
            <person name="Shen C.Y."/>
            <person name="Yeh C.M."/>
            <person name="Luo Y.B."/>
            <person name="Tsai W.C."/>
            <person name="Van de Peer Y."/>
            <person name="Liu Z.J."/>
        </authorList>
    </citation>
    <scope>NUCLEOTIDE SEQUENCE [LARGE SCALE GENOMIC DNA]</scope>
    <source>
        <strain evidence="3">cv. Shenzhen</strain>
        <tissue evidence="2">Stem</tissue>
    </source>
</reference>
<evidence type="ECO:0000313" key="3">
    <source>
        <dbReference type="Proteomes" id="UP000236161"/>
    </source>
</evidence>
<dbReference type="STRING" id="1088818.A0A2I0B014"/>
<evidence type="ECO:0000313" key="2">
    <source>
        <dbReference type="EMBL" id="PKA61142.1"/>
    </source>
</evidence>
<dbReference type="Pfam" id="PF03357">
    <property type="entry name" value="Snf7"/>
    <property type="match status" value="1"/>
</dbReference>
<dbReference type="GO" id="GO:0006900">
    <property type="term" value="P:vesicle budding from membrane"/>
    <property type="evidence" value="ECO:0007669"/>
    <property type="project" value="TreeGrafter"/>
</dbReference>
<keyword evidence="3" id="KW-1185">Reference proteome</keyword>
<proteinExistence type="predicted"/>
<dbReference type="GO" id="GO:0009898">
    <property type="term" value="C:cytoplasmic side of plasma membrane"/>
    <property type="evidence" value="ECO:0007669"/>
    <property type="project" value="TreeGrafter"/>
</dbReference>
<feature type="compositionally biased region" description="Basic residues" evidence="1">
    <location>
        <begin position="1"/>
        <end position="10"/>
    </location>
</feature>
<protein>
    <submittedName>
        <fullName evidence="2">Vacuolar protein sorting-associated protein 32 like 1</fullName>
    </submittedName>
</protein>
<dbReference type="Proteomes" id="UP000236161">
    <property type="component" value="Unassembled WGS sequence"/>
</dbReference>
<gene>
    <name evidence="2" type="primary">VPS32.1</name>
    <name evidence="2" type="ORF">AXF42_Ash006038</name>
</gene>
<dbReference type="PANTHER" id="PTHR22761:SF91">
    <property type="entry name" value="OS07G0490700 PROTEIN"/>
    <property type="match status" value="1"/>
</dbReference>
<dbReference type="PANTHER" id="PTHR22761">
    <property type="entry name" value="CHARGED MULTIVESICULAR BODY PROTEIN"/>
    <property type="match status" value="1"/>
</dbReference>
<organism evidence="2 3">
    <name type="scientific">Apostasia shenzhenica</name>
    <dbReference type="NCBI Taxonomy" id="1088818"/>
    <lineage>
        <taxon>Eukaryota</taxon>
        <taxon>Viridiplantae</taxon>
        <taxon>Streptophyta</taxon>
        <taxon>Embryophyta</taxon>
        <taxon>Tracheophyta</taxon>
        <taxon>Spermatophyta</taxon>
        <taxon>Magnoliopsida</taxon>
        <taxon>Liliopsida</taxon>
        <taxon>Asparagales</taxon>
        <taxon>Orchidaceae</taxon>
        <taxon>Apostasioideae</taxon>
        <taxon>Apostasia</taxon>
    </lineage>
</organism>
<dbReference type="GO" id="GO:0000815">
    <property type="term" value="C:ESCRT III complex"/>
    <property type="evidence" value="ECO:0007669"/>
    <property type="project" value="TreeGrafter"/>
</dbReference>
<dbReference type="EMBL" id="KZ451932">
    <property type="protein sequence ID" value="PKA61142.1"/>
    <property type="molecule type" value="Genomic_DNA"/>
</dbReference>
<dbReference type="InterPro" id="IPR005024">
    <property type="entry name" value="Snf7_fam"/>
</dbReference>